<keyword evidence="1" id="KW-0472">Membrane</keyword>
<evidence type="ECO:0000313" key="2">
    <source>
        <dbReference type="EMBL" id="BAG28719.1"/>
    </source>
</evidence>
<feature type="transmembrane region" description="Helical" evidence="1">
    <location>
        <begin position="192"/>
        <end position="211"/>
    </location>
</feature>
<dbReference type="AlphaFoldDB" id="B2GG96"/>
<dbReference type="EMBL" id="AP009152">
    <property type="protein sequence ID" value="BAG28719.1"/>
    <property type="molecule type" value="Genomic_DNA"/>
</dbReference>
<protein>
    <submittedName>
        <fullName evidence="2">Hypothetical membrane protein</fullName>
    </submittedName>
</protein>
<organism evidence="2 3">
    <name type="scientific">Kocuria rhizophila (strain ATCC 9341 / DSM 348 / NBRC 103217 / DC2201)</name>
    <dbReference type="NCBI Taxonomy" id="378753"/>
    <lineage>
        <taxon>Bacteria</taxon>
        <taxon>Bacillati</taxon>
        <taxon>Actinomycetota</taxon>
        <taxon>Actinomycetes</taxon>
        <taxon>Micrococcales</taxon>
        <taxon>Micrococcaceae</taxon>
        <taxon>Kocuria</taxon>
    </lineage>
</organism>
<accession>B2GG96</accession>
<evidence type="ECO:0000313" key="3">
    <source>
        <dbReference type="Proteomes" id="UP000008838"/>
    </source>
</evidence>
<keyword evidence="3" id="KW-1185">Reference proteome</keyword>
<dbReference type="eggNOG" id="ENOG50342Q8">
    <property type="taxonomic scope" value="Bacteria"/>
</dbReference>
<sequence length="216" mass="23524">MAETVRQIPARYGTPEHVFHPRIGSYGRRLGAALPPLLVVGLAVAMLYYRRPGAPAAAVLVLLALLGLVVSYAYLRPALAVLTASHVLVSRWVGFRAVPRERIAEVVTVEALLPPRVGGGTPRGRPQLWFVTGAGRSALALDGTVWDGKSLQEIARLSGARHLNFRRATPAEVREHRPHLVSWRVRYPRLRYAVSSLALVAAIALAVWWALASRAG</sequence>
<keyword evidence="1" id="KW-0812">Transmembrane</keyword>
<reference evidence="2 3" key="1">
    <citation type="journal article" date="2008" name="J. Bacteriol.">
        <title>Complete genome sequence of the soil actinomycete Kocuria rhizophila.</title>
        <authorList>
            <person name="Takarada H."/>
            <person name="Sekine M."/>
            <person name="Kosugi H."/>
            <person name="Matsuo Y."/>
            <person name="Fujisawa T."/>
            <person name="Omata S."/>
            <person name="Kishi E."/>
            <person name="Shimizu A."/>
            <person name="Tsukatani N."/>
            <person name="Tanikawa S."/>
            <person name="Fujita N."/>
            <person name="Harayama S."/>
        </authorList>
    </citation>
    <scope>NUCLEOTIDE SEQUENCE [LARGE SCALE GENOMIC DNA]</scope>
    <source>
        <strain evidence="3">ATCC 9341 / DSM 348 / NBRC 103217 / DC2201</strain>
    </source>
</reference>
<evidence type="ECO:0000256" key="1">
    <source>
        <dbReference type="SAM" id="Phobius"/>
    </source>
</evidence>
<name>B2GG96_KOCRD</name>
<feature type="transmembrane region" description="Helical" evidence="1">
    <location>
        <begin position="55"/>
        <end position="75"/>
    </location>
</feature>
<dbReference type="KEGG" id="krh:KRH_03720"/>
<keyword evidence="1" id="KW-1133">Transmembrane helix</keyword>
<feature type="transmembrane region" description="Helical" evidence="1">
    <location>
        <begin position="30"/>
        <end position="49"/>
    </location>
</feature>
<dbReference type="RefSeq" id="WP_012397446.1">
    <property type="nucleotide sequence ID" value="NC_010617.1"/>
</dbReference>
<dbReference type="Proteomes" id="UP000008838">
    <property type="component" value="Chromosome"/>
</dbReference>
<proteinExistence type="predicted"/>
<dbReference type="OrthoDB" id="4878959at2"/>
<dbReference type="HOGENOM" id="CLU_1276246_0_0_11"/>
<gene>
    <name evidence="2" type="ordered locus">KRH_03720</name>
</gene>